<feature type="non-terminal residue" evidence="1">
    <location>
        <position position="32"/>
    </location>
</feature>
<protein>
    <submittedName>
        <fullName evidence="1">Uncharacterized protein</fullName>
    </submittedName>
</protein>
<dbReference type="EMBL" id="UINC01227409">
    <property type="protein sequence ID" value="SVE58278.1"/>
    <property type="molecule type" value="Genomic_DNA"/>
</dbReference>
<dbReference type="GO" id="GO:0005840">
    <property type="term" value="C:ribosome"/>
    <property type="evidence" value="ECO:0007669"/>
    <property type="project" value="InterPro"/>
</dbReference>
<dbReference type="Gene3D" id="3.90.1030.10">
    <property type="entry name" value="Ribosomal protein L17"/>
    <property type="match status" value="1"/>
</dbReference>
<dbReference type="GO" id="GO:0006412">
    <property type="term" value="P:translation"/>
    <property type="evidence" value="ECO:0007669"/>
    <property type="project" value="InterPro"/>
</dbReference>
<sequence>MPHQIKTRKLGRTSGQRKALFKGLTRSLILHG</sequence>
<gene>
    <name evidence="1" type="ORF">METZ01_LOCUS511132</name>
</gene>
<dbReference type="InterPro" id="IPR036373">
    <property type="entry name" value="Ribosomal_bL17_sf"/>
</dbReference>
<name>A0A383EQB2_9ZZZZ</name>
<accession>A0A383EQB2</accession>
<proteinExistence type="predicted"/>
<evidence type="ECO:0000313" key="1">
    <source>
        <dbReference type="EMBL" id="SVE58278.1"/>
    </source>
</evidence>
<dbReference type="AlphaFoldDB" id="A0A383EQB2"/>
<dbReference type="SUPFAM" id="SSF64263">
    <property type="entry name" value="Prokaryotic ribosomal protein L17"/>
    <property type="match status" value="1"/>
</dbReference>
<organism evidence="1">
    <name type="scientific">marine metagenome</name>
    <dbReference type="NCBI Taxonomy" id="408172"/>
    <lineage>
        <taxon>unclassified sequences</taxon>
        <taxon>metagenomes</taxon>
        <taxon>ecological metagenomes</taxon>
    </lineage>
</organism>
<dbReference type="GO" id="GO:0003735">
    <property type="term" value="F:structural constituent of ribosome"/>
    <property type="evidence" value="ECO:0007669"/>
    <property type="project" value="InterPro"/>
</dbReference>
<reference evidence="1" key="1">
    <citation type="submission" date="2018-05" db="EMBL/GenBank/DDBJ databases">
        <authorList>
            <person name="Lanie J.A."/>
            <person name="Ng W.-L."/>
            <person name="Kazmierczak K.M."/>
            <person name="Andrzejewski T.M."/>
            <person name="Davidsen T.M."/>
            <person name="Wayne K.J."/>
            <person name="Tettelin H."/>
            <person name="Glass J.I."/>
            <person name="Rusch D."/>
            <person name="Podicherti R."/>
            <person name="Tsui H.-C.T."/>
            <person name="Winkler M.E."/>
        </authorList>
    </citation>
    <scope>NUCLEOTIDE SEQUENCE</scope>
</reference>